<dbReference type="EMBL" id="MCGH01000003">
    <property type="protein sequence ID" value="ODM04532.1"/>
    <property type="molecule type" value="Genomic_DNA"/>
</dbReference>
<organism evidence="1 2">
    <name type="scientific">Eisenbergiella tayi</name>
    <dbReference type="NCBI Taxonomy" id="1432052"/>
    <lineage>
        <taxon>Bacteria</taxon>
        <taxon>Bacillati</taxon>
        <taxon>Bacillota</taxon>
        <taxon>Clostridia</taxon>
        <taxon>Lachnospirales</taxon>
        <taxon>Lachnospiraceae</taxon>
        <taxon>Eisenbergiella</taxon>
    </lineage>
</organism>
<gene>
    <name evidence="1" type="ORF">BEI61_05339</name>
</gene>
<reference evidence="1 2" key="1">
    <citation type="submission" date="2016-07" db="EMBL/GenBank/DDBJ databases">
        <title>Characterization of isolates of Eisenbergiella tayi derived from blood cultures, using whole genome sequencing.</title>
        <authorList>
            <person name="Burdz T."/>
            <person name="Wiebe D."/>
            <person name="Huynh C."/>
            <person name="Bernard K."/>
        </authorList>
    </citation>
    <scope>NUCLEOTIDE SEQUENCE [LARGE SCALE GENOMIC DNA]</scope>
    <source>
        <strain evidence="1 2">NML 110608</strain>
    </source>
</reference>
<protein>
    <submittedName>
        <fullName evidence="1">Uncharacterized protein</fullName>
    </submittedName>
</protein>
<proteinExistence type="predicted"/>
<name>A0A1E3A6Z0_9FIRM</name>
<dbReference type="AlphaFoldDB" id="A0A1E3A6Z0"/>
<evidence type="ECO:0000313" key="1">
    <source>
        <dbReference type="EMBL" id="ODM04532.1"/>
    </source>
</evidence>
<evidence type="ECO:0000313" key="2">
    <source>
        <dbReference type="Proteomes" id="UP000094067"/>
    </source>
</evidence>
<dbReference type="Proteomes" id="UP000094067">
    <property type="component" value="Unassembled WGS sequence"/>
</dbReference>
<sequence>MIFLCIQIKHSTMIKAVICGSYSIEIWKTALHWSKMKEVKQGDVIMHG</sequence>
<comment type="caution">
    <text evidence="1">The sequence shown here is derived from an EMBL/GenBank/DDBJ whole genome shotgun (WGS) entry which is preliminary data.</text>
</comment>
<accession>A0A1E3A6Z0</accession>